<protein>
    <submittedName>
        <fullName evidence="2">DUF1543 domain-containing protein</fullName>
    </submittedName>
</protein>
<evidence type="ECO:0000313" key="2">
    <source>
        <dbReference type="EMBL" id="MBD7946710.1"/>
    </source>
</evidence>
<organism evidence="2 3">
    <name type="scientific">Psychrobacter communis</name>
    <dbReference type="NCBI Taxonomy" id="2762238"/>
    <lineage>
        <taxon>Bacteria</taxon>
        <taxon>Pseudomonadati</taxon>
        <taxon>Pseudomonadota</taxon>
        <taxon>Gammaproteobacteria</taxon>
        <taxon>Moraxellales</taxon>
        <taxon>Moraxellaceae</taxon>
        <taxon>Psychrobacter</taxon>
    </lineage>
</organism>
<evidence type="ECO:0000259" key="1">
    <source>
        <dbReference type="Pfam" id="PF07566"/>
    </source>
</evidence>
<name>A0ABR8RFW7_9GAMM</name>
<accession>A0ABR8RFW7</accession>
<reference evidence="2 3" key="1">
    <citation type="submission" date="2020-08" db="EMBL/GenBank/DDBJ databases">
        <title>A Genomic Blueprint of the Chicken Gut Microbiome.</title>
        <authorList>
            <person name="Gilroy R."/>
            <person name="Ravi A."/>
            <person name="Getino M."/>
            <person name="Pursley I."/>
            <person name="Horton D.L."/>
            <person name="Alikhan N.-F."/>
            <person name="Baker D."/>
            <person name="Gharbi K."/>
            <person name="Hall N."/>
            <person name="Watson M."/>
            <person name="Adriaenssens E.M."/>
            <person name="Foster-Nyarko E."/>
            <person name="Jarju S."/>
            <person name="Secka A."/>
            <person name="Antonio M."/>
            <person name="Oren A."/>
            <person name="Chaudhuri R."/>
            <person name="La Ragione R.M."/>
            <person name="Hildebrand F."/>
            <person name="Pallen M.J."/>
        </authorList>
    </citation>
    <scope>NUCLEOTIDE SEQUENCE [LARGE SCALE GENOMIC DNA]</scope>
    <source>
        <strain evidence="2 3">Sa4CVA2</strain>
    </source>
</reference>
<dbReference type="InterPro" id="IPR011440">
    <property type="entry name" value="DUF1543"/>
</dbReference>
<dbReference type="RefSeq" id="WP_191689916.1">
    <property type="nucleotide sequence ID" value="NZ_JACSQR010000002.1"/>
</dbReference>
<dbReference type="EMBL" id="JACSQR010000002">
    <property type="protein sequence ID" value="MBD7946710.1"/>
    <property type="molecule type" value="Genomic_DNA"/>
</dbReference>
<dbReference type="Pfam" id="PF07566">
    <property type="entry name" value="DUF1543"/>
    <property type="match status" value="1"/>
</dbReference>
<proteinExistence type="predicted"/>
<comment type="caution">
    <text evidence="2">The sequence shown here is derived from an EMBL/GenBank/DDBJ whole genome shotgun (WGS) entry which is preliminary data.</text>
</comment>
<dbReference type="Proteomes" id="UP000606724">
    <property type="component" value="Unassembled WGS sequence"/>
</dbReference>
<gene>
    <name evidence="2" type="ORF">H9653_01490</name>
</gene>
<keyword evidence="3" id="KW-1185">Reference proteome</keyword>
<feature type="domain" description="DUF1543" evidence="1">
    <location>
        <begin position="17"/>
        <end position="67"/>
    </location>
</feature>
<evidence type="ECO:0000313" key="3">
    <source>
        <dbReference type="Proteomes" id="UP000606724"/>
    </source>
</evidence>
<dbReference type="Gene3D" id="3.10.20.10">
    <property type="match status" value="2"/>
</dbReference>
<sequence length="202" mass="23414">MLTLFMVQLGARPKGRLIEQHDIFFGVANQVSELIDDINQHWSEVKNKWHIDSYRAITKVNNYAIKLVEPSSQIESANDVESTNDLKLFFINLGGYQRGSFEEFHYKLLIVAATQADAIKQAKQSEFYKQFTYKDKESPFNAASHIDDKFEVDIDDIYNVNDLIPNVRLLIEPITNDNNEFANTDDKEYVGYLSIKNLRRLK</sequence>